<reference evidence="3" key="4">
    <citation type="submission" date="2025-09" db="UniProtKB">
        <authorList>
            <consortium name="Ensembl"/>
        </authorList>
    </citation>
    <scope>IDENTIFICATION</scope>
    <source>
        <strain evidence="3">C57BL/6J</strain>
    </source>
</reference>
<dbReference type="Proteomes" id="UP000000589">
    <property type="component" value="Chromosome 2"/>
</dbReference>
<dbReference type="GeneTree" id="ENSGT00940000158758"/>
<protein>
    <submittedName>
        <fullName evidence="3">LARGE xylosyl- and glucuronyltransferase 2</fullName>
    </submittedName>
</protein>
<keyword evidence="2" id="KW-1133">Transmembrane helix</keyword>
<dbReference type="SMR" id="H3BL20"/>
<dbReference type="Bgee" id="ENSMUSG00000040434">
    <property type="expression patterns" value="Expressed in nasolacrimal duct and 121 other cell types or tissues"/>
</dbReference>
<dbReference type="AlphaFoldDB" id="H3BL20"/>
<dbReference type="ExpressionAtlas" id="H3BL20">
    <property type="expression patterns" value="baseline and differential"/>
</dbReference>
<keyword evidence="2" id="KW-0812">Transmembrane</keyword>
<evidence type="ECO:0000313" key="5">
    <source>
        <dbReference type="Proteomes" id="UP000000589"/>
    </source>
</evidence>
<keyword evidence="5" id="KW-1185">Reference proteome</keyword>
<accession>H3BL20</accession>
<proteinExistence type="predicted"/>
<name>H3BL20_MOUSE</name>
<dbReference type="Ensembl" id="ENSMUST00000176339.2">
    <property type="protein sequence ID" value="ENSMUSP00000135619.2"/>
    <property type="gene ID" value="ENSMUSG00000040434.17"/>
</dbReference>
<feature type="transmembrane region" description="Helical" evidence="2">
    <location>
        <begin position="31"/>
        <end position="50"/>
    </location>
</feature>
<feature type="non-terminal residue" evidence="3">
    <location>
        <position position="133"/>
    </location>
</feature>
<reference evidence="3 5" key="1">
    <citation type="journal article" date="2009" name="PLoS Biol.">
        <title>Lineage-specific biology revealed by a finished genome assembly of the mouse.</title>
        <authorList>
            <consortium name="Mouse Genome Sequencing Consortium"/>
            <person name="Church D.M."/>
            <person name="Goodstadt L."/>
            <person name="Hillier L.W."/>
            <person name="Zody M.C."/>
            <person name="Goldstein S."/>
            <person name="She X."/>
            <person name="Bult C.J."/>
            <person name="Agarwala R."/>
            <person name="Cherry J.L."/>
            <person name="DiCuccio M."/>
            <person name="Hlavina W."/>
            <person name="Kapustin Y."/>
            <person name="Meric P."/>
            <person name="Maglott D."/>
            <person name="Birtle Z."/>
            <person name="Marques A.C."/>
            <person name="Graves T."/>
            <person name="Zhou S."/>
            <person name="Teague B."/>
            <person name="Potamousis K."/>
            <person name="Churas C."/>
            <person name="Place M."/>
            <person name="Herschleb J."/>
            <person name="Runnheim R."/>
            <person name="Forrest D."/>
            <person name="Amos-Landgraf J."/>
            <person name="Schwartz D.C."/>
            <person name="Cheng Z."/>
            <person name="Lindblad-Toh K."/>
            <person name="Eichler E.E."/>
            <person name="Ponting C.P."/>
        </authorList>
    </citation>
    <scope>NUCLEOTIDE SEQUENCE [LARGE SCALE GENOMIC DNA]</scope>
    <source>
        <strain evidence="3 5">C57BL/6J</strain>
    </source>
</reference>
<gene>
    <name evidence="3 4" type="primary">Large2</name>
</gene>
<organism evidence="3 5">
    <name type="scientific">Mus musculus</name>
    <name type="common">Mouse</name>
    <dbReference type="NCBI Taxonomy" id="10090"/>
    <lineage>
        <taxon>Eukaryota</taxon>
        <taxon>Metazoa</taxon>
        <taxon>Chordata</taxon>
        <taxon>Craniata</taxon>
        <taxon>Vertebrata</taxon>
        <taxon>Euteleostomi</taxon>
        <taxon>Mammalia</taxon>
        <taxon>Eutheria</taxon>
        <taxon>Euarchontoglires</taxon>
        <taxon>Glires</taxon>
        <taxon>Rodentia</taxon>
        <taxon>Myomorpha</taxon>
        <taxon>Muroidea</taxon>
        <taxon>Muridae</taxon>
        <taxon>Murinae</taxon>
        <taxon>Mus</taxon>
        <taxon>Mus</taxon>
    </lineage>
</organism>
<dbReference type="Antibodypedia" id="64472">
    <property type="antibodies" value="15 antibodies from 8 providers"/>
</dbReference>
<reference evidence="3" key="3">
    <citation type="submission" date="2025-08" db="UniProtKB">
        <authorList>
            <consortium name="Ensembl"/>
        </authorList>
    </citation>
    <scope>IDENTIFICATION</scope>
    <source>
        <strain evidence="3">C57BL/6J</strain>
    </source>
</reference>
<evidence type="ECO:0000256" key="2">
    <source>
        <dbReference type="SAM" id="Phobius"/>
    </source>
</evidence>
<evidence type="ECO:0000256" key="1">
    <source>
        <dbReference type="SAM" id="MobiDB-lite"/>
    </source>
</evidence>
<evidence type="ECO:0000313" key="3">
    <source>
        <dbReference type="Ensembl" id="ENSMUSP00000135619.2"/>
    </source>
</evidence>
<feature type="region of interest" description="Disordered" evidence="1">
    <location>
        <begin position="1"/>
        <end position="22"/>
    </location>
</feature>
<sequence length="133" mass="14470">MLSRVGDGARSPGSRPALSPTVMLPRGRPRAMGAAVLLLLLLLVVGFFLFGRDPDYGLGTTATLDEDPYRSRNLSASSPQLLLPPKCEVMLHVAIVCAGYNSSREIITLTKSLLFYRKNPLHLHLITDAVARN</sequence>
<reference evidence="3 5" key="2">
    <citation type="journal article" date="2011" name="PLoS Biol.">
        <title>Modernizing reference genome assemblies.</title>
        <authorList>
            <person name="Church D.M."/>
            <person name="Schneider V.A."/>
            <person name="Graves T."/>
            <person name="Auger K."/>
            <person name="Cunningham F."/>
            <person name="Bouk N."/>
            <person name="Chen H.C."/>
            <person name="Agarwala R."/>
            <person name="McLaren W.M."/>
            <person name="Ritchie G.R."/>
            <person name="Albracht D."/>
            <person name="Kremitzki M."/>
            <person name="Rock S."/>
            <person name="Kotkiewicz H."/>
            <person name="Kremitzki C."/>
            <person name="Wollam A."/>
            <person name="Trani L."/>
            <person name="Fulton L."/>
            <person name="Fulton R."/>
            <person name="Matthews L."/>
            <person name="Whitehead S."/>
            <person name="Chow W."/>
            <person name="Torrance J."/>
            <person name="Dunn M."/>
            <person name="Harden G."/>
            <person name="Threadgold G."/>
            <person name="Wood J."/>
            <person name="Collins J."/>
            <person name="Heath P."/>
            <person name="Griffiths G."/>
            <person name="Pelan S."/>
            <person name="Grafham D."/>
            <person name="Eichler E.E."/>
            <person name="Weinstock G."/>
            <person name="Mardis E.R."/>
            <person name="Wilson R.K."/>
            <person name="Howe K."/>
            <person name="Flicek P."/>
            <person name="Hubbard T."/>
        </authorList>
    </citation>
    <scope>NUCLEOTIDE SEQUENCE [LARGE SCALE GENOMIC DNA]</scope>
    <source>
        <strain evidence="3 5">C57BL/6J</strain>
    </source>
</reference>
<dbReference type="ProteomicsDB" id="363153"/>
<dbReference type="VEuPathDB" id="HostDB:ENSMUSG00000040434"/>
<dbReference type="AGR" id="MGI:2443769"/>
<keyword evidence="2" id="KW-0472">Membrane</keyword>
<evidence type="ECO:0000313" key="4">
    <source>
        <dbReference type="MGI" id="MGI:2443769"/>
    </source>
</evidence>
<dbReference type="MGI" id="MGI:2443769">
    <property type="gene designation" value="Large2"/>
</dbReference>
<dbReference type="HOGENOM" id="CLU_1911456_0_0_1"/>